<dbReference type="InterPro" id="IPR050109">
    <property type="entry name" value="HTH-type_TetR-like_transc_reg"/>
</dbReference>
<organism evidence="6 7">
    <name type="scientific">Leucobacter luti</name>
    <dbReference type="NCBI Taxonomy" id="340320"/>
    <lineage>
        <taxon>Bacteria</taxon>
        <taxon>Bacillati</taxon>
        <taxon>Actinomycetota</taxon>
        <taxon>Actinomycetes</taxon>
        <taxon>Micrococcales</taxon>
        <taxon>Microbacteriaceae</taxon>
        <taxon>Leucobacter</taxon>
    </lineage>
</organism>
<comment type="caution">
    <text evidence="6">The sequence shown here is derived from an EMBL/GenBank/DDBJ whole genome shotgun (WGS) entry which is preliminary data.</text>
</comment>
<evidence type="ECO:0000313" key="7">
    <source>
        <dbReference type="Proteomes" id="UP000291832"/>
    </source>
</evidence>
<sequence length="201" mass="21862">MAVGRRWGAGRSAPAGSRTLEAMTDVSGRTALLRATVVVVAGGGLRALTYRAVAAEAGVSHGLVRHHFGTRDQLVAEAMEYAIHASLRDSNMLKDALTPEEFAGGIESLADREASIQSFQYELLLESRRRPELRPLGELHYRAYRDAISRQLARLGVDDADLTELIWFALDGIVFKQLVVPEDVTPAVRRIRQLVAAAAGS</sequence>
<feature type="domain" description="HTH tetR-type" evidence="5">
    <location>
        <begin position="26"/>
        <end position="86"/>
    </location>
</feature>
<dbReference type="EMBL" id="SHKI01000003">
    <property type="protein sequence ID" value="RZT66666.1"/>
    <property type="molecule type" value="Genomic_DNA"/>
</dbReference>
<keyword evidence="7" id="KW-1185">Reference proteome</keyword>
<dbReference type="PANTHER" id="PTHR30055">
    <property type="entry name" value="HTH-TYPE TRANSCRIPTIONAL REGULATOR RUTR"/>
    <property type="match status" value="1"/>
</dbReference>
<evidence type="ECO:0000256" key="2">
    <source>
        <dbReference type="ARBA" id="ARBA00023125"/>
    </source>
</evidence>
<evidence type="ECO:0000256" key="4">
    <source>
        <dbReference type="PROSITE-ProRule" id="PRU00335"/>
    </source>
</evidence>
<keyword evidence="1" id="KW-0805">Transcription regulation</keyword>
<dbReference type="AlphaFoldDB" id="A0A4Q7TZV4"/>
<dbReference type="GO" id="GO:0003700">
    <property type="term" value="F:DNA-binding transcription factor activity"/>
    <property type="evidence" value="ECO:0007669"/>
    <property type="project" value="TreeGrafter"/>
</dbReference>
<accession>A0A4Q7TZV4</accession>
<dbReference type="Pfam" id="PF17940">
    <property type="entry name" value="TetR_C_31"/>
    <property type="match status" value="1"/>
</dbReference>
<dbReference type="InterPro" id="IPR009057">
    <property type="entry name" value="Homeodomain-like_sf"/>
</dbReference>
<protein>
    <submittedName>
        <fullName evidence="6">TetR family transcriptional regulator</fullName>
    </submittedName>
</protein>
<dbReference type="Pfam" id="PF00440">
    <property type="entry name" value="TetR_N"/>
    <property type="match status" value="1"/>
</dbReference>
<proteinExistence type="predicted"/>
<dbReference type="PANTHER" id="PTHR30055:SF234">
    <property type="entry name" value="HTH-TYPE TRANSCRIPTIONAL REGULATOR BETI"/>
    <property type="match status" value="1"/>
</dbReference>
<feature type="DNA-binding region" description="H-T-H motif" evidence="4">
    <location>
        <begin position="49"/>
        <end position="68"/>
    </location>
</feature>
<keyword evidence="3" id="KW-0804">Transcription</keyword>
<evidence type="ECO:0000256" key="1">
    <source>
        <dbReference type="ARBA" id="ARBA00023015"/>
    </source>
</evidence>
<reference evidence="6 7" key="1">
    <citation type="journal article" date="2015" name="Stand. Genomic Sci.">
        <title>Genomic Encyclopedia of Bacterial and Archaeal Type Strains, Phase III: the genomes of soil and plant-associated and newly described type strains.</title>
        <authorList>
            <person name="Whitman W.B."/>
            <person name="Woyke T."/>
            <person name="Klenk H.P."/>
            <person name="Zhou Y."/>
            <person name="Lilburn T.G."/>
            <person name="Beck B.J."/>
            <person name="De Vos P."/>
            <person name="Vandamme P."/>
            <person name="Eisen J.A."/>
            <person name="Garrity G."/>
            <person name="Hugenholtz P."/>
            <person name="Kyrpides N.C."/>
        </authorList>
    </citation>
    <scope>NUCLEOTIDE SEQUENCE [LARGE SCALE GENOMIC DNA]</scope>
    <source>
        <strain evidence="6 7">RF6</strain>
    </source>
</reference>
<dbReference type="SUPFAM" id="SSF46689">
    <property type="entry name" value="Homeodomain-like"/>
    <property type="match status" value="1"/>
</dbReference>
<dbReference type="PROSITE" id="PS50977">
    <property type="entry name" value="HTH_TETR_2"/>
    <property type="match status" value="1"/>
</dbReference>
<keyword evidence="2 4" id="KW-0238">DNA-binding</keyword>
<dbReference type="Proteomes" id="UP000291832">
    <property type="component" value="Unassembled WGS sequence"/>
</dbReference>
<dbReference type="GO" id="GO:0000976">
    <property type="term" value="F:transcription cis-regulatory region binding"/>
    <property type="evidence" value="ECO:0007669"/>
    <property type="project" value="TreeGrafter"/>
</dbReference>
<gene>
    <name evidence="6" type="ORF">EV139_0793</name>
</gene>
<dbReference type="InterPro" id="IPR001647">
    <property type="entry name" value="HTH_TetR"/>
</dbReference>
<name>A0A4Q7TZV4_9MICO</name>
<evidence type="ECO:0000256" key="3">
    <source>
        <dbReference type="ARBA" id="ARBA00023163"/>
    </source>
</evidence>
<dbReference type="InterPro" id="IPR041583">
    <property type="entry name" value="TetR_C_31"/>
</dbReference>
<evidence type="ECO:0000259" key="5">
    <source>
        <dbReference type="PROSITE" id="PS50977"/>
    </source>
</evidence>
<dbReference type="Gene3D" id="1.10.357.10">
    <property type="entry name" value="Tetracycline Repressor, domain 2"/>
    <property type="match status" value="1"/>
</dbReference>
<evidence type="ECO:0000313" key="6">
    <source>
        <dbReference type="EMBL" id="RZT66666.1"/>
    </source>
</evidence>